<protein>
    <submittedName>
        <fullName evidence="2">Uncharacterized protein</fullName>
    </submittedName>
</protein>
<dbReference type="Proteomes" id="UP001631949">
    <property type="component" value="Unassembled WGS sequence"/>
</dbReference>
<keyword evidence="1" id="KW-1133">Transmembrane helix</keyword>
<reference evidence="2 3" key="1">
    <citation type="journal article" date="2016" name="Int. J. Syst. Evol. Microbiol.">
        <title>Peptococcus simiae sp. nov., isolated from rhesus macaque faeces and emended description of the genus Peptococcus.</title>
        <authorList>
            <person name="Shkoporov A.N."/>
            <person name="Efimov B.A."/>
            <person name="Kondova I."/>
            <person name="Ouwerling B."/>
            <person name="Chaplin A.V."/>
            <person name="Shcherbakova V.A."/>
            <person name="Langermans J.A.M."/>
        </authorList>
    </citation>
    <scope>NUCLEOTIDE SEQUENCE [LARGE SCALE GENOMIC DNA]</scope>
    <source>
        <strain evidence="2 3">M108</strain>
    </source>
</reference>
<evidence type="ECO:0000313" key="2">
    <source>
        <dbReference type="EMBL" id="MFM9413356.1"/>
    </source>
</evidence>
<sequence>MTTTIVYHTAYLGGIFYGKKVRSIAHIVQQILDWSVITALTSLFSAGGVGGLLWRQLTHNRRQDKALLALLHFRLYANAEDALKKGYTTVADIEDLENLYAAYKSLGGNGTGEKLYKDSMSLPVRKEQKA</sequence>
<gene>
    <name evidence="2" type="ORF">ACKQTC_03135</name>
</gene>
<proteinExistence type="predicted"/>
<keyword evidence="1" id="KW-0812">Transmembrane</keyword>
<dbReference type="EMBL" id="JBJUVG010000003">
    <property type="protein sequence ID" value="MFM9413356.1"/>
    <property type="molecule type" value="Genomic_DNA"/>
</dbReference>
<keyword evidence="1" id="KW-0472">Membrane</keyword>
<evidence type="ECO:0000256" key="1">
    <source>
        <dbReference type="SAM" id="Phobius"/>
    </source>
</evidence>
<evidence type="ECO:0000313" key="3">
    <source>
        <dbReference type="Proteomes" id="UP001631949"/>
    </source>
</evidence>
<dbReference type="RefSeq" id="WP_408976974.1">
    <property type="nucleotide sequence ID" value="NZ_JBJUVG010000003.1"/>
</dbReference>
<comment type="caution">
    <text evidence="2">The sequence shown here is derived from an EMBL/GenBank/DDBJ whole genome shotgun (WGS) entry which is preliminary data.</text>
</comment>
<organism evidence="2 3">
    <name type="scientific">Peptococcus simiae</name>
    <dbReference type="NCBI Taxonomy" id="1643805"/>
    <lineage>
        <taxon>Bacteria</taxon>
        <taxon>Bacillati</taxon>
        <taxon>Bacillota</taxon>
        <taxon>Clostridia</taxon>
        <taxon>Eubacteriales</taxon>
        <taxon>Peptococcaceae</taxon>
        <taxon>Peptococcus</taxon>
    </lineage>
</organism>
<keyword evidence="3" id="KW-1185">Reference proteome</keyword>
<feature type="transmembrane region" description="Helical" evidence="1">
    <location>
        <begin position="34"/>
        <end position="54"/>
    </location>
</feature>
<name>A0ABW9GZB1_9FIRM</name>
<accession>A0ABW9GZB1</accession>